<evidence type="ECO:0000256" key="9">
    <source>
        <dbReference type="RuleBase" id="RU362103"/>
    </source>
</evidence>
<keyword evidence="6 8" id="KW-0443">Lipid metabolism</keyword>
<dbReference type="SUPFAM" id="SSF52151">
    <property type="entry name" value="FabD/lysophospholipase-like"/>
    <property type="match status" value="1"/>
</dbReference>
<keyword evidence="10" id="KW-0812">Transmembrane</keyword>
<accession>A0A5C5FUB5</accession>
<keyword evidence="10" id="KW-1133">Transmembrane helix</keyword>
<dbReference type="OrthoDB" id="4084751at2759"/>
<dbReference type="PANTHER" id="PTHR10728">
    <property type="entry name" value="CYTOSOLIC PHOSPHOLIPASE A2"/>
    <property type="match status" value="1"/>
</dbReference>
<dbReference type="STRING" id="5288.A0A5C5FUB5"/>
<dbReference type="InterPro" id="IPR016035">
    <property type="entry name" value="Acyl_Trfase/lysoPLipase"/>
</dbReference>
<dbReference type="Proteomes" id="UP000311382">
    <property type="component" value="Unassembled WGS sequence"/>
</dbReference>
<keyword evidence="5 8" id="KW-0442">Lipid degradation</keyword>
<dbReference type="EC" id="3.1.1.5" evidence="2 9"/>
<evidence type="ECO:0000256" key="3">
    <source>
        <dbReference type="ARBA" id="ARBA00022729"/>
    </source>
</evidence>
<evidence type="ECO:0000256" key="8">
    <source>
        <dbReference type="PROSITE-ProRule" id="PRU00555"/>
    </source>
</evidence>
<evidence type="ECO:0000256" key="4">
    <source>
        <dbReference type="ARBA" id="ARBA00022801"/>
    </source>
</evidence>
<dbReference type="GO" id="GO:0004623">
    <property type="term" value="F:phospholipase A2 activity"/>
    <property type="evidence" value="ECO:0007669"/>
    <property type="project" value="TreeGrafter"/>
</dbReference>
<proteinExistence type="inferred from homology"/>
<feature type="domain" description="PLA2c" evidence="11">
    <location>
        <begin position="28"/>
        <end position="605"/>
    </location>
</feature>
<sequence>MLQPAVLTVAAAALVAAQAPSYAPIRVDCPSDPLLGRLGDPTQNNQTLPPNEQTYMDKRRNDVLPDLWRSYLEDSSTGSTGYSASDIVNSQPNLGIAVSGGGLRASLYGAGTLSAFDNRNSSSAGGLLQLASYLAGLSGGSWTVTSLALNDLEPIYALVTGENSSRAGGWLLDRDILAPSGLLGFGDNSAYYQALEEDVRAKAAAGFPISITDLWGRALAYHFLNETTEENFYSTDAAHDQGTLFSSIRYAPTFQSGSMPYPILATTSRIDESQQLTNDSTSVIPLENTAFEITPYTFGSFEATLAAYIPIEYLGTQLSNGQPTNSCVNYFDNAGFMMGSSASLFNAVQEGFVGATFSSLLSNLLQAVTDLDPPEGSVALVANYPNPFQSYQPFTGYSFESSGNEILQVTDGGEDGQNLPLMPLLAKARAVDVIFAVDGSADTEFNYANGTSLVATAQKVELYSHNFTRFPDIPHNQQEFVDQGLASRPTFFGCNVSDANMANYSNYPIIVYHPNSAEATPAGSTNYSTFKLSYPDEEVITFLNSANEYAKRGYPDPATPNQPDEQWPLCLKCAIVDRARQRANISRTDACQSCLDRYCWSPEIADQLVNATQTAQNNSAAASPSSSPDDSSGAVPALAFPLGGLVGAAAAALVGGLALYV</sequence>
<keyword evidence="4 8" id="KW-0378">Hydrolase</keyword>
<comment type="caution">
    <text evidence="12">The sequence shown here is derived from an EMBL/GenBank/DDBJ whole genome shotgun (WGS) entry which is preliminary data.</text>
</comment>
<dbReference type="PROSITE" id="PS51210">
    <property type="entry name" value="PLA2C"/>
    <property type="match status" value="1"/>
</dbReference>
<keyword evidence="3 9" id="KW-0732">Signal</keyword>
<name>A0A5C5FUB5_9BASI</name>
<feature type="signal peptide" evidence="9">
    <location>
        <begin position="1"/>
        <end position="17"/>
    </location>
</feature>
<evidence type="ECO:0000256" key="2">
    <source>
        <dbReference type="ARBA" id="ARBA00013274"/>
    </source>
</evidence>
<comment type="similarity">
    <text evidence="1 9">Belongs to the lysophospholipase family.</text>
</comment>
<protein>
    <recommendedName>
        <fullName evidence="2 9">Lysophospholipase</fullName>
        <ecNumber evidence="2 9">3.1.1.5</ecNumber>
    </recommendedName>
</protein>
<dbReference type="GO" id="GO:0046475">
    <property type="term" value="P:glycerophospholipid catabolic process"/>
    <property type="evidence" value="ECO:0007669"/>
    <property type="project" value="TreeGrafter"/>
</dbReference>
<dbReference type="PANTHER" id="PTHR10728:SF33">
    <property type="entry name" value="LYSOPHOSPHOLIPASE 1-RELATED"/>
    <property type="match status" value="1"/>
</dbReference>
<dbReference type="SMART" id="SM00022">
    <property type="entry name" value="PLAc"/>
    <property type="match status" value="1"/>
</dbReference>
<gene>
    <name evidence="12" type="ORF">DMC30DRAFT_447817</name>
</gene>
<keyword evidence="13" id="KW-1185">Reference proteome</keyword>
<dbReference type="Pfam" id="PF01735">
    <property type="entry name" value="PLA2_B"/>
    <property type="match status" value="1"/>
</dbReference>
<evidence type="ECO:0000256" key="6">
    <source>
        <dbReference type="ARBA" id="ARBA00023098"/>
    </source>
</evidence>
<dbReference type="InterPro" id="IPR002642">
    <property type="entry name" value="LysoPLipase_cat_dom"/>
</dbReference>
<evidence type="ECO:0000256" key="10">
    <source>
        <dbReference type="SAM" id="Phobius"/>
    </source>
</evidence>
<dbReference type="EMBL" id="SOZI01000091">
    <property type="protein sequence ID" value="TNY19574.1"/>
    <property type="molecule type" value="Genomic_DNA"/>
</dbReference>
<organism evidence="12 13">
    <name type="scientific">Rhodotorula diobovata</name>
    <dbReference type="NCBI Taxonomy" id="5288"/>
    <lineage>
        <taxon>Eukaryota</taxon>
        <taxon>Fungi</taxon>
        <taxon>Dikarya</taxon>
        <taxon>Basidiomycota</taxon>
        <taxon>Pucciniomycotina</taxon>
        <taxon>Microbotryomycetes</taxon>
        <taxon>Sporidiobolales</taxon>
        <taxon>Sporidiobolaceae</taxon>
        <taxon>Rhodotorula</taxon>
    </lineage>
</organism>
<dbReference type="GO" id="GO:0004622">
    <property type="term" value="F:phosphatidylcholine lysophospholipase activity"/>
    <property type="evidence" value="ECO:0007669"/>
    <property type="project" value="UniProtKB-EC"/>
</dbReference>
<keyword evidence="10" id="KW-0472">Membrane</keyword>
<feature type="chain" id="PRO_5023159000" description="Lysophospholipase" evidence="9">
    <location>
        <begin position="18"/>
        <end position="661"/>
    </location>
</feature>
<evidence type="ECO:0000256" key="1">
    <source>
        <dbReference type="ARBA" id="ARBA00008780"/>
    </source>
</evidence>
<dbReference type="GO" id="GO:0005829">
    <property type="term" value="C:cytosol"/>
    <property type="evidence" value="ECO:0007669"/>
    <property type="project" value="TreeGrafter"/>
</dbReference>
<evidence type="ECO:0000259" key="11">
    <source>
        <dbReference type="PROSITE" id="PS51210"/>
    </source>
</evidence>
<dbReference type="Gene3D" id="3.40.1090.10">
    <property type="entry name" value="Cytosolic phospholipase A2 catalytic domain"/>
    <property type="match status" value="1"/>
</dbReference>
<evidence type="ECO:0000313" key="12">
    <source>
        <dbReference type="EMBL" id="TNY19574.1"/>
    </source>
</evidence>
<feature type="transmembrane region" description="Helical" evidence="10">
    <location>
        <begin position="638"/>
        <end position="660"/>
    </location>
</feature>
<evidence type="ECO:0000256" key="5">
    <source>
        <dbReference type="ARBA" id="ARBA00022963"/>
    </source>
</evidence>
<reference evidence="12 13" key="1">
    <citation type="submission" date="2019-03" db="EMBL/GenBank/DDBJ databases">
        <title>Rhodosporidium diobovatum UCD-FST 08-225 genome sequencing, assembly, and annotation.</title>
        <authorList>
            <person name="Fakankun I.U."/>
            <person name="Fristensky B."/>
            <person name="Levin D.B."/>
        </authorList>
    </citation>
    <scope>NUCLEOTIDE SEQUENCE [LARGE SCALE GENOMIC DNA]</scope>
    <source>
        <strain evidence="12 13">UCD-FST 08-225</strain>
    </source>
</reference>
<comment type="catalytic activity">
    <reaction evidence="9">
        <text>a 1-acyl-sn-glycero-3-phosphocholine + H2O = sn-glycerol 3-phosphocholine + a fatty acid + H(+)</text>
        <dbReference type="Rhea" id="RHEA:15177"/>
        <dbReference type="ChEBI" id="CHEBI:15377"/>
        <dbReference type="ChEBI" id="CHEBI:15378"/>
        <dbReference type="ChEBI" id="CHEBI:16870"/>
        <dbReference type="ChEBI" id="CHEBI:28868"/>
        <dbReference type="ChEBI" id="CHEBI:58168"/>
        <dbReference type="EC" id="3.1.1.5"/>
    </reaction>
</comment>
<evidence type="ECO:0000256" key="7">
    <source>
        <dbReference type="ARBA" id="ARBA00023180"/>
    </source>
</evidence>
<dbReference type="AlphaFoldDB" id="A0A5C5FUB5"/>
<keyword evidence="7" id="KW-0325">Glycoprotein</keyword>
<evidence type="ECO:0000313" key="13">
    <source>
        <dbReference type="Proteomes" id="UP000311382"/>
    </source>
</evidence>